<reference evidence="2" key="1">
    <citation type="submission" date="2017-09" db="EMBL/GenBank/DDBJ databases">
        <title>Depth-based differentiation of microbial function through sediment-hosted aquifers and enrichment of novel symbionts in the deep terrestrial subsurface.</title>
        <authorList>
            <person name="Probst A.J."/>
            <person name="Ladd B."/>
            <person name="Jarett J.K."/>
            <person name="Geller-Mcgrath D.E."/>
            <person name="Sieber C.M.K."/>
            <person name="Emerson J.B."/>
            <person name="Anantharaman K."/>
            <person name="Thomas B.C."/>
            <person name="Malmstrom R."/>
            <person name="Stieglmeier M."/>
            <person name="Klingl A."/>
            <person name="Woyke T."/>
            <person name="Ryan C.M."/>
            <person name="Banfield J.F."/>
        </authorList>
    </citation>
    <scope>NUCLEOTIDE SEQUENCE [LARGE SCALE GENOMIC DNA]</scope>
</reference>
<comment type="caution">
    <text evidence="1">The sequence shown here is derived from an EMBL/GenBank/DDBJ whole genome shotgun (WGS) entry which is preliminary data.</text>
</comment>
<feature type="non-terminal residue" evidence="1">
    <location>
        <position position="428"/>
    </location>
</feature>
<dbReference type="Proteomes" id="UP000230324">
    <property type="component" value="Unassembled WGS sequence"/>
</dbReference>
<gene>
    <name evidence="1" type="ORF">COS47_01575</name>
</gene>
<organism evidence="1 2">
    <name type="scientific">Candidatus Nealsonbacteria bacterium CG03_land_8_20_14_0_80_36_12</name>
    <dbReference type="NCBI Taxonomy" id="1974701"/>
    <lineage>
        <taxon>Bacteria</taxon>
        <taxon>Candidatus Nealsoniibacteriota</taxon>
    </lineage>
</organism>
<evidence type="ECO:0000313" key="2">
    <source>
        <dbReference type="Proteomes" id="UP000230324"/>
    </source>
</evidence>
<evidence type="ECO:0000313" key="1">
    <source>
        <dbReference type="EMBL" id="PIV12635.1"/>
    </source>
</evidence>
<protein>
    <submittedName>
        <fullName evidence="1">Uncharacterized protein</fullName>
    </submittedName>
</protein>
<proteinExistence type="predicted"/>
<dbReference type="Gene3D" id="2.60.20.10">
    <property type="entry name" value="Crystallins"/>
    <property type="match status" value="1"/>
</dbReference>
<accession>A0A2M7BY92</accession>
<name>A0A2M7BY92_9BACT</name>
<dbReference type="AlphaFoldDB" id="A0A2M7BY92"/>
<sequence>MNKKIFFFLIILITLFFLKSDFALAQDSWLVKVFKDTDYQGDSQEFSTLNDCHIIKPELRGQISSVKVGLGYKVTLWESTSCPKPKLESTVKRIQVIESMEDLDDSSFDNQVRALKIELADDDSGRPAVVFYNKDGKYLQFGVTEASVGSDYLVLDGICPSGLVAEGFGLIARYIRVREGYVVTLKGYSSGGTKWTKIGFENSVYDIKENCSGLGFSCEGDTEVLYDLDRITPDGLDSILGTKIEKSNDKPKVVLTAGDGGDWIQLFESVGKLGRDGYYFNDVAQKVYVTQPGYLVYFCARMLDERRYGDTWMLDYHLGHNGQNLPRTSPGGNWKHQGLWKELSSVYIRGDDRIGRDGRAIVTLYGDSNYWGWNQSFTQSSGHLCNPLDTGNYGPAAAYLHFCNTAQSAVIKNGYEVILFQNQFFSGS</sequence>
<dbReference type="EMBL" id="PEUV01000032">
    <property type="protein sequence ID" value="PIV12635.1"/>
    <property type="molecule type" value="Genomic_DNA"/>
</dbReference>